<dbReference type="EMBL" id="LGTK01000050">
    <property type="protein sequence ID" value="KPH73226.1"/>
    <property type="molecule type" value="Genomic_DNA"/>
</dbReference>
<name>A0ABR5MHB3_9BACI</name>
<proteinExistence type="predicted"/>
<dbReference type="Proteomes" id="UP000037854">
    <property type="component" value="Unassembled WGS sequence"/>
</dbReference>
<organism evidence="1 2">
    <name type="scientific">Oceanobacillus caeni</name>
    <dbReference type="NCBI Taxonomy" id="405946"/>
    <lineage>
        <taxon>Bacteria</taxon>
        <taxon>Bacillati</taxon>
        <taxon>Bacillota</taxon>
        <taxon>Bacilli</taxon>
        <taxon>Bacillales</taxon>
        <taxon>Bacillaceae</taxon>
        <taxon>Oceanobacillus</taxon>
    </lineage>
</organism>
<evidence type="ECO:0000313" key="1">
    <source>
        <dbReference type="EMBL" id="KPH73226.1"/>
    </source>
</evidence>
<comment type="caution">
    <text evidence="1">The sequence shown here is derived from an EMBL/GenBank/DDBJ whole genome shotgun (WGS) entry which is preliminary data.</text>
</comment>
<evidence type="ECO:0008006" key="3">
    <source>
        <dbReference type="Google" id="ProtNLM"/>
    </source>
</evidence>
<accession>A0ABR5MHB3</accession>
<keyword evidence="2" id="KW-1185">Reference proteome</keyword>
<evidence type="ECO:0000313" key="2">
    <source>
        <dbReference type="Proteomes" id="UP000037854"/>
    </source>
</evidence>
<sequence>MALINTENLKRKEKNRNNVHTEVDATYTSFIDENGNKYFQIDTYSSSDGKTQGKISQSIQLDRNSAIELMKLLKKELDIWKISKTD</sequence>
<reference evidence="1 2" key="1">
    <citation type="submission" date="2015-07" db="EMBL/GenBank/DDBJ databases">
        <title>High-quality draft genome sequence of Oceanobacillus caeni HM6, a bacillus isolated from a human feces.</title>
        <authorList>
            <person name="Kumar J."/>
            <person name="Verma M.K."/>
            <person name="Pandey R."/>
            <person name="Bhambi M."/>
            <person name="Chauhan N."/>
        </authorList>
    </citation>
    <scope>NUCLEOTIDE SEQUENCE [LARGE SCALE GENOMIC DNA]</scope>
    <source>
        <strain evidence="1 2">HM6</strain>
    </source>
</reference>
<dbReference type="RefSeq" id="WP_047185102.1">
    <property type="nucleotide sequence ID" value="NZ_JAHHXM010000016.1"/>
</dbReference>
<protein>
    <recommendedName>
        <fullName evidence="3">Methionyl-tRNA formyltransferase</fullName>
    </recommendedName>
</protein>
<gene>
    <name evidence="1" type="ORF">AFL42_12895</name>
</gene>